<gene>
    <name evidence="1" type="ORF">C1SCF055_LOCUS23868</name>
</gene>
<dbReference type="EMBL" id="CAMXCT030002336">
    <property type="protein sequence ID" value="CAL4784804.1"/>
    <property type="molecule type" value="Genomic_DNA"/>
</dbReference>
<name>A0A9P1G4Y3_9DINO</name>
<dbReference type="EMBL" id="CAMXCT010002336">
    <property type="protein sequence ID" value="CAI3997492.1"/>
    <property type="molecule type" value="Genomic_DNA"/>
</dbReference>
<evidence type="ECO:0000313" key="2">
    <source>
        <dbReference type="EMBL" id="CAL4784804.1"/>
    </source>
</evidence>
<protein>
    <submittedName>
        <fullName evidence="1">Uncharacterized protein</fullName>
    </submittedName>
</protein>
<reference evidence="2 3" key="2">
    <citation type="submission" date="2024-05" db="EMBL/GenBank/DDBJ databases">
        <authorList>
            <person name="Chen Y."/>
            <person name="Shah S."/>
            <person name="Dougan E. K."/>
            <person name="Thang M."/>
            <person name="Chan C."/>
        </authorList>
    </citation>
    <scope>NUCLEOTIDE SEQUENCE [LARGE SCALE GENOMIC DNA]</scope>
</reference>
<reference evidence="1" key="1">
    <citation type="submission" date="2022-10" db="EMBL/GenBank/DDBJ databases">
        <authorList>
            <person name="Chen Y."/>
            <person name="Dougan E. K."/>
            <person name="Chan C."/>
            <person name="Rhodes N."/>
            <person name="Thang M."/>
        </authorList>
    </citation>
    <scope>NUCLEOTIDE SEQUENCE</scope>
</reference>
<dbReference type="AlphaFoldDB" id="A0A9P1G4Y3"/>
<dbReference type="EMBL" id="CAMXCT020002336">
    <property type="protein sequence ID" value="CAL1150867.1"/>
    <property type="molecule type" value="Genomic_DNA"/>
</dbReference>
<evidence type="ECO:0000313" key="3">
    <source>
        <dbReference type="Proteomes" id="UP001152797"/>
    </source>
</evidence>
<sequence>MLAIDEARRDGAVVEDTLKNYISGGLLPLRRNHEMDTKYCSFEFAAKLWLMNGLDIPSLPTSLEASLSRRFLCTFMRNTLTFDKTAANVSQCVFPCDPEAKTFCSSPAAVWSFYNDWLLPFMDKHDPTACQKLLTEISPESQVAKDKQWLLQRMARQTTAETPDGDEPSETVPAQMSDLGQAEAIVRETHAALTTPFVAQHQINRLLTKTNPGVSSRPKSGIKRTRSEHLQDACKQWPHLVRELKVQAGKPAKFQRRMLDLGHMQSVLQGLCSTQDEILRVFGAWDDWQWEEEPSGEATWDDACEGGAPEGFPWADDLWDCNCCLDMAKLEEYVQDGRDARQDQLEQFLEVARSHGQAADAGLTVLKHVLRPLGNGNRERQWLQAAATLMRAWIAATPAEEKFLQTRNDIDMVLVLTGTGPQYWLKIQTVNCKLTRRRLMEAVWSLPELCNFRKQLIDSNSQRDEWLILSHDATFKSLFTFLGQEKMNQQEDEFHALHSVLGITGALAGLSLQSSEGPDSFSSAMCDILPLSARQKTRWIFTDTPSTIAKAATCLPHLLGIAEDPLHLVLRIEGCFGEKRTKLSSLLLRLQKKFTVAFNGSIYAGEKPAAGDEGSWPADQARRHAADRDLDAYCAQPYEQHQQYINDIFDLTLDYAQDMNRKNSKGKSAKQILIAGCAYQHFRYLQNGSCAIFTLSSEHKRLLSMGTTANEALHAQFNVCQRPVVQQHVESMDVVLRSFSLGKLLSHHSAAFSPTLAQRSQGQILSLLEGKLQQSNYHFLAPFGANIPAALAHRRQLRQPVHRHDTDAAVAARMKSAERRFPITVGRKKLVGDTPLGRHFFPHISLPALTRKARQAICPNHSVEFDQMNAVPNIMVLLAGKANILTPCLQRYCAHRNAWREAVAQYYNTDEEAAKTLLLKATFGFALPLKEHPAAGVLPLLEGIAVESRTLREFLCAANAPVMAQMVAAKRPRPATSTLAFMVFEEEDRATQTLVNLLEEYGWRLVCPVFDAVVAVPGPDAVPGTDQAVAQAFHAATGLQLQLKNIS</sequence>
<keyword evidence="3" id="KW-1185">Reference proteome</keyword>
<accession>A0A9P1G4Y3</accession>
<proteinExistence type="predicted"/>
<comment type="caution">
    <text evidence="1">The sequence shown here is derived from an EMBL/GenBank/DDBJ whole genome shotgun (WGS) entry which is preliminary data.</text>
</comment>
<dbReference type="Proteomes" id="UP001152797">
    <property type="component" value="Unassembled WGS sequence"/>
</dbReference>
<organism evidence="1">
    <name type="scientific">Cladocopium goreaui</name>
    <dbReference type="NCBI Taxonomy" id="2562237"/>
    <lineage>
        <taxon>Eukaryota</taxon>
        <taxon>Sar</taxon>
        <taxon>Alveolata</taxon>
        <taxon>Dinophyceae</taxon>
        <taxon>Suessiales</taxon>
        <taxon>Symbiodiniaceae</taxon>
        <taxon>Cladocopium</taxon>
    </lineage>
</organism>
<evidence type="ECO:0000313" key="1">
    <source>
        <dbReference type="EMBL" id="CAI3997492.1"/>
    </source>
</evidence>